<reference evidence="1 2" key="1">
    <citation type="submission" date="2019-09" db="EMBL/GenBank/DDBJ databases">
        <title>Bacillus ochoae sp. nov., Paenibacillus whitsoniae sp. nov., Paenibacillus spiritus sp. nov. Isolated from the Mars Exploration Rover during spacecraft assembly.</title>
        <authorList>
            <person name="Seuylemezian A."/>
            <person name="Vaishampayan P."/>
        </authorList>
    </citation>
    <scope>NUCLEOTIDE SEQUENCE [LARGE SCALE GENOMIC DNA]</scope>
    <source>
        <strain evidence="1 2">MER_111</strain>
    </source>
</reference>
<name>A0A5J5FWP5_9BACL</name>
<dbReference type="OrthoDB" id="2036654at2"/>
<evidence type="ECO:0000313" key="1">
    <source>
        <dbReference type="EMBL" id="KAA8998361.1"/>
    </source>
</evidence>
<dbReference type="RefSeq" id="WP_150459368.1">
    <property type="nucleotide sequence ID" value="NZ_VYKK01000027.1"/>
</dbReference>
<evidence type="ECO:0000313" key="2">
    <source>
        <dbReference type="Proteomes" id="UP000367750"/>
    </source>
</evidence>
<comment type="caution">
    <text evidence="1">The sequence shown here is derived from an EMBL/GenBank/DDBJ whole genome shotgun (WGS) entry which is preliminary data.</text>
</comment>
<dbReference type="Proteomes" id="UP000367750">
    <property type="component" value="Unassembled WGS sequence"/>
</dbReference>
<accession>A0A5J5FWP5</accession>
<gene>
    <name evidence="1" type="ORF">F4V43_16545</name>
</gene>
<protein>
    <submittedName>
        <fullName evidence="1">Uncharacterized protein</fullName>
    </submittedName>
</protein>
<keyword evidence="2" id="KW-1185">Reference proteome</keyword>
<sequence length="203" mass="23365">MSKIELYSNGLIIRTIDKIHEKYLGVEGDCWNIDEDTEGIDPNEGKFLNNFCSKNINISWSGDDIVEASADINFANRYVNAYLQANLQPLVLLCKTNKTIPTFHMDIESRANGNLIFIGFDYAYSGGSFYSCVFSDLYTKRIPELRDIDLNAYGLINSEEELTNFIERRNELIIKDEASRFEAEEFTIYKLWKYAGEFPIDIT</sequence>
<dbReference type="AlphaFoldDB" id="A0A5J5FWP5"/>
<dbReference type="EMBL" id="VYKK01000027">
    <property type="protein sequence ID" value="KAA8998361.1"/>
    <property type="molecule type" value="Genomic_DNA"/>
</dbReference>
<organism evidence="1 2">
    <name type="scientific">Paenibacillus spiritus</name>
    <dbReference type="NCBI Taxonomy" id="2496557"/>
    <lineage>
        <taxon>Bacteria</taxon>
        <taxon>Bacillati</taxon>
        <taxon>Bacillota</taxon>
        <taxon>Bacilli</taxon>
        <taxon>Bacillales</taxon>
        <taxon>Paenibacillaceae</taxon>
        <taxon>Paenibacillus</taxon>
    </lineage>
</organism>
<proteinExistence type="predicted"/>